<evidence type="ECO:0000313" key="1">
    <source>
        <dbReference type="EMBL" id="JAA69164.1"/>
    </source>
</evidence>
<proteinExistence type="evidence at transcript level"/>
<accession>A0A0K8RFC2</accession>
<organism evidence="1">
    <name type="scientific">Ixodes ricinus</name>
    <name type="common">Common tick</name>
    <name type="synonym">Acarus ricinus</name>
    <dbReference type="NCBI Taxonomy" id="34613"/>
    <lineage>
        <taxon>Eukaryota</taxon>
        <taxon>Metazoa</taxon>
        <taxon>Ecdysozoa</taxon>
        <taxon>Arthropoda</taxon>
        <taxon>Chelicerata</taxon>
        <taxon>Arachnida</taxon>
        <taxon>Acari</taxon>
        <taxon>Parasitiformes</taxon>
        <taxon>Ixodida</taxon>
        <taxon>Ixodoidea</taxon>
        <taxon>Ixodidae</taxon>
        <taxon>Ixodinae</taxon>
        <taxon>Ixodes</taxon>
    </lineage>
</organism>
<protein>
    <submittedName>
        <fullName evidence="1">Putative 5'-nucleotidase/apyrase</fullName>
    </submittedName>
</protein>
<dbReference type="EMBL" id="GADI01004644">
    <property type="protein sequence ID" value="JAA69164.1"/>
    <property type="molecule type" value="mRNA"/>
</dbReference>
<reference evidence="1" key="1">
    <citation type="submission" date="2012-12" db="EMBL/GenBank/DDBJ databases">
        <title>Identification and characterization of a phenylalanine ammonia-lyase gene family in Isatis indigotica Fort.</title>
        <authorList>
            <person name="Liu Q."/>
            <person name="Chen J."/>
            <person name="Zhou X."/>
            <person name="Di P."/>
            <person name="Xiao Y."/>
            <person name="Xuan H."/>
            <person name="Zhang L."/>
            <person name="Chen W."/>
        </authorList>
    </citation>
    <scope>NUCLEOTIDE SEQUENCE</scope>
    <source>
        <tissue evidence="1">Salivary gland</tissue>
    </source>
</reference>
<name>A0A0K8RFC2_IXORI</name>
<dbReference type="AlphaFoldDB" id="A0A0K8RFC2"/>
<sequence>MRVTYDFQRSNISRTETLEILCANCSILKYEHVENNKTYKIVDHKASSQAAATDSKFDQDVKDSMQTEGRMDVEVFHRLLPEDIAHKNPGGGKGYYA</sequence>